<reference evidence="2" key="1">
    <citation type="submission" date="2023-03" db="EMBL/GenBank/DDBJ databases">
        <title>Massive genome expansion in bonnet fungi (Mycena s.s.) driven by repeated elements and novel gene families across ecological guilds.</title>
        <authorList>
            <consortium name="Lawrence Berkeley National Laboratory"/>
            <person name="Harder C.B."/>
            <person name="Miyauchi S."/>
            <person name="Viragh M."/>
            <person name="Kuo A."/>
            <person name="Thoen E."/>
            <person name="Andreopoulos B."/>
            <person name="Lu D."/>
            <person name="Skrede I."/>
            <person name="Drula E."/>
            <person name="Henrissat B."/>
            <person name="Morin E."/>
            <person name="Kohler A."/>
            <person name="Barry K."/>
            <person name="LaButti K."/>
            <person name="Morin E."/>
            <person name="Salamov A."/>
            <person name="Lipzen A."/>
            <person name="Mereny Z."/>
            <person name="Hegedus B."/>
            <person name="Baldrian P."/>
            <person name="Stursova M."/>
            <person name="Weitz H."/>
            <person name="Taylor A."/>
            <person name="Grigoriev I.V."/>
            <person name="Nagy L.G."/>
            <person name="Martin F."/>
            <person name="Kauserud H."/>
        </authorList>
    </citation>
    <scope>NUCLEOTIDE SEQUENCE</scope>
    <source>
        <strain evidence="2">9144</strain>
    </source>
</reference>
<comment type="caution">
    <text evidence="2">The sequence shown here is derived from an EMBL/GenBank/DDBJ whole genome shotgun (WGS) entry which is preliminary data.</text>
</comment>
<feature type="compositionally biased region" description="Basic and acidic residues" evidence="1">
    <location>
        <begin position="161"/>
        <end position="174"/>
    </location>
</feature>
<feature type="region of interest" description="Disordered" evidence="1">
    <location>
        <begin position="94"/>
        <end position="206"/>
    </location>
</feature>
<protein>
    <submittedName>
        <fullName evidence="2">Uncharacterized protein</fullName>
    </submittedName>
</protein>
<accession>A0AAD6V1U6</accession>
<name>A0AAD6V1U6_9AGAR</name>
<gene>
    <name evidence="2" type="ORF">GGX14DRAFT_402659</name>
</gene>
<evidence type="ECO:0000313" key="3">
    <source>
        <dbReference type="Proteomes" id="UP001219525"/>
    </source>
</evidence>
<dbReference type="Proteomes" id="UP001219525">
    <property type="component" value="Unassembled WGS sequence"/>
</dbReference>
<evidence type="ECO:0000313" key="2">
    <source>
        <dbReference type="EMBL" id="KAJ7197428.1"/>
    </source>
</evidence>
<feature type="region of interest" description="Disordered" evidence="1">
    <location>
        <begin position="43"/>
        <end position="70"/>
    </location>
</feature>
<sequence>MSLKHLPVPALEALLAFHLKAARRIEEQIRLAGSFLSATELPEYASGPRKASSENEVDRDEDAPSGAQNFPVHWQLTTGNASVLVSPVGLVPLVSTRSSPRSDRSRSPSSPPSTPHRHRSSPSSPPSLPVRTDDWPRAARGGELASPTPTPTASRKRRRPHSDDADAEDRGGRLRRDHRLGGDIGIAPGWPRGVVRTPTPTPTRRRVSDGFATVRRVPVWDKENAPPSRAVRVSVWN</sequence>
<organism evidence="2 3">
    <name type="scientific">Mycena pura</name>
    <dbReference type="NCBI Taxonomy" id="153505"/>
    <lineage>
        <taxon>Eukaryota</taxon>
        <taxon>Fungi</taxon>
        <taxon>Dikarya</taxon>
        <taxon>Basidiomycota</taxon>
        <taxon>Agaricomycotina</taxon>
        <taxon>Agaricomycetes</taxon>
        <taxon>Agaricomycetidae</taxon>
        <taxon>Agaricales</taxon>
        <taxon>Marasmiineae</taxon>
        <taxon>Mycenaceae</taxon>
        <taxon>Mycena</taxon>
    </lineage>
</organism>
<keyword evidence="3" id="KW-1185">Reference proteome</keyword>
<dbReference type="AlphaFoldDB" id="A0AAD6V1U6"/>
<dbReference type="EMBL" id="JARJCW010000078">
    <property type="protein sequence ID" value="KAJ7197428.1"/>
    <property type="molecule type" value="Genomic_DNA"/>
</dbReference>
<evidence type="ECO:0000256" key="1">
    <source>
        <dbReference type="SAM" id="MobiDB-lite"/>
    </source>
</evidence>
<proteinExistence type="predicted"/>